<proteinExistence type="predicted"/>
<protein>
    <submittedName>
        <fullName evidence="1">Uncharacterized protein</fullName>
    </submittedName>
</protein>
<evidence type="ECO:0000313" key="1">
    <source>
        <dbReference type="EMBL" id="GMI46454.1"/>
    </source>
</evidence>
<sequence>MSGSKSNSTSIVSSVPGWMGYELPIVGNPYSLTKKVYYNAAKPIGQKVMPIAKPIVGVAGRIAGPVAGPVLRSVGIDSFAPLNPDSKGNSTVVVHAEGSAVQKVIGGKVSEEQEFDVFVARLSDTVKGIKKPGWMGGGK</sequence>
<gene>
    <name evidence="1" type="ORF">TrCOL_g929</name>
</gene>
<dbReference type="Proteomes" id="UP001165065">
    <property type="component" value="Unassembled WGS sequence"/>
</dbReference>
<comment type="caution">
    <text evidence="1">The sequence shown here is derived from an EMBL/GenBank/DDBJ whole genome shotgun (WGS) entry which is preliminary data.</text>
</comment>
<reference evidence="2" key="1">
    <citation type="journal article" date="2023" name="Commun. Biol.">
        <title>Genome analysis of Parmales, the sister group of diatoms, reveals the evolutionary specialization of diatoms from phago-mixotrophs to photoautotrophs.</title>
        <authorList>
            <person name="Ban H."/>
            <person name="Sato S."/>
            <person name="Yoshikawa S."/>
            <person name="Yamada K."/>
            <person name="Nakamura Y."/>
            <person name="Ichinomiya M."/>
            <person name="Sato N."/>
            <person name="Blanc-Mathieu R."/>
            <person name="Endo H."/>
            <person name="Kuwata A."/>
            <person name="Ogata H."/>
        </authorList>
    </citation>
    <scope>NUCLEOTIDE SEQUENCE [LARGE SCALE GENOMIC DNA]</scope>
</reference>
<name>A0A9W7GIN9_9STRA</name>
<keyword evidence="2" id="KW-1185">Reference proteome</keyword>
<accession>A0A9W7GIN9</accession>
<dbReference type="OrthoDB" id="189420at2759"/>
<dbReference type="AlphaFoldDB" id="A0A9W7GIN9"/>
<evidence type="ECO:0000313" key="2">
    <source>
        <dbReference type="Proteomes" id="UP001165065"/>
    </source>
</evidence>
<dbReference type="EMBL" id="BRYA01000298">
    <property type="protein sequence ID" value="GMI46454.1"/>
    <property type="molecule type" value="Genomic_DNA"/>
</dbReference>
<organism evidence="1 2">
    <name type="scientific">Triparma columacea</name>
    <dbReference type="NCBI Taxonomy" id="722753"/>
    <lineage>
        <taxon>Eukaryota</taxon>
        <taxon>Sar</taxon>
        <taxon>Stramenopiles</taxon>
        <taxon>Ochrophyta</taxon>
        <taxon>Bolidophyceae</taxon>
        <taxon>Parmales</taxon>
        <taxon>Triparmaceae</taxon>
        <taxon>Triparma</taxon>
    </lineage>
</organism>